<feature type="compositionally biased region" description="Low complexity" evidence="5">
    <location>
        <begin position="49"/>
        <end position="60"/>
    </location>
</feature>
<dbReference type="InterPro" id="IPR000740">
    <property type="entry name" value="GrpE"/>
</dbReference>
<evidence type="ECO:0000256" key="5">
    <source>
        <dbReference type="SAM" id="MobiDB-lite"/>
    </source>
</evidence>
<feature type="compositionally biased region" description="Acidic residues" evidence="5">
    <location>
        <begin position="1"/>
        <end position="35"/>
    </location>
</feature>
<dbReference type="InterPro" id="IPR013805">
    <property type="entry name" value="GrpE_CC"/>
</dbReference>
<dbReference type="InterPro" id="IPR009012">
    <property type="entry name" value="GrpE_head"/>
</dbReference>
<comment type="subunit">
    <text evidence="3">Homodimer.</text>
</comment>
<organism evidence="6 7">
    <name type="scientific">Methanimicrococcus stummii</name>
    <dbReference type="NCBI Taxonomy" id="3028294"/>
    <lineage>
        <taxon>Archaea</taxon>
        <taxon>Methanobacteriati</taxon>
        <taxon>Methanobacteriota</taxon>
        <taxon>Stenosarchaea group</taxon>
        <taxon>Methanomicrobia</taxon>
        <taxon>Methanosarcinales</taxon>
        <taxon>Methanosarcinaceae</taxon>
        <taxon>Methanimicrococcus</taxon>
    </lineage>
</organism>
<dbReference type="GO" id="GO:0000774">
    <property type="term" value="F:adenyl-nucleotide exchange factor activity"/>
    <property type="evidence" value="ECO:0007669"/>
    <property type="project" value="InterPro"/>
</dbReference>
<comment type="subcellular location">
    <subcellularLocation>
        <location evidence="3">Cytoplasm</location>
    </subcellularLocation>
</comment>
<dbReference type="CDD" id="cd00446">
    <property type="entry name" value="GrpE"/>
    <property type="match status" value="1"/>
</dbReference>
<comment type="similarity">
    <text evidence="1 3 4">Belongs to the GrpE family.</text>
</comment>
<accession>A0AA96VAJ6</accession>
<dbReference type="GO" id="GO:0051087">
    <property type="term" value="F:protein-folding chaperone binding"/>
    <property type="evidence" value="ECO:0007669"/>
    <property type="project" value="InterPro"/>
</dbReference>
<dbReference type="GO" id="GO:0051082">
    <property type="term" value="F:unfolded protein binding"/>
    <property type="evidence" value="ECO:0007669"/>
    <property type="project" value="TreeGrafter"/>
</dbReference>
<keyword evidence="7" id="KW-1185">Reference proteome</keyword>
<evidence type="ECO:0000256" key="3">
    <source>
        <dbReference type="HAMAP-Rule" id="MF_01151"/>
    </source>
</evidence>
<sequence>MNYTEENDEFVYTDSPESAEYDDSFMSECIPEEDGGTNAADDSVDTGQSEATSSEASEENAALLKRVEDLTSAYLTLAADFENYKKRNQKHIEEVKKFASEPLMLDMIEVADNFERALASAEKETADKESLMEGVKNTYRQFMTFLENNGLSKIPSNPGTEFDPHLHESVAQIPTAEYPDETILEVYKPGYILNTRVIRPATVTVSTEPED</sequence>
<dbReference type="EMBL" id="CP131062">
    <property type="protein sequence ID" value="WNY28740.1"/>
    <property type="molecule type" value="Genomic_DNA"/>
</dbReference>
<dbReference type="GO" id="GO:0042803">
    <property type="term" value="F:protein homodimerization activity"/>
    <property type="evidence" value="ECO:0007669"/>
    <property type="project" value="InterPro"/>
</dbReference>
<protein>
    <recommendedName>
        <fullName evidence="3">Protein GrpE</fullName>
    </recommendedName>
    <alternativeName>
        <fullName evidence="3">HSP-70 cofactor</fullName>
    </alternativeName>
</protein>
<dbReference type="AlphaFoldDB" id="A0AA96VAJ6"/>
<reference evidence="6 7" key="1">
    <citation type="submission" date="2023-07" db="EMBL/GenBank/DDBJ databases">
        <title>Closed genome sequence of Methanimicrococcus sp. Es2.</title>
        <authorList>
            <person name="Protasov E."/>
            <person name="Platt K."/>
            <person name="Reeh H."/>
            <person name="Poehlein A."/>
            <person name="Daniel R."/>
            <person name="Brune A."/>
        </authorList>
    </citation>
    <scope>NUCLEOTIDE SEQUENCE [LARGE SCALE GENOMIC DNA]</scope>
    <source>
        <strain evidence="6 7">Es2</strain>
    </source>
</reference>
<dbReference type="Gene3D" id="2.30.22.10">
    <property type="entry name" value="Head domain of nucleotide exchange factor GrpE"/>
    <property type="match status" value="1"/>
</dbReference>
<dbReference type="HAMAP" id="MF_01151">
    <property type="entry name" value="GrpE"/>
    <property type="match status" value="1"/>
</dbReference>
<keyword evidence="3" id="KW-0346">Stress response</keyword>
<dbReference type="SUPFAM" id="SSF51064">
    <property type="entry name" value="Head domain of nucleotide exchange factor GrpE"/>
    <property type="match status" value="1"/>
</dbReference>
<dbReference type="PANTHER" id="PTHR21237">
    <property type="entry name" value="GRPE PROTEIN"/>
    <property type="match status" value="1"/>
</dbReference>
<keyword evidence="3" id="KW-0963">Cytoplasm</keyword>
<dbReference type="Gene3D" id="3.90.20.20">
    <property type="match status" value="1"/>
</dbReference>
<dbReference type="SUPFAM" id="SSF58014">
    <property type="entry name" value="Coiled-coil domain of nucleotide exchange factor GrpE"/>
    <property type="match status" value="1"/>
</dbReference>
<gene>
    <name evidence="3 6" type="primary">grpE</name>
    <name evidence="6" type="ORF">MmiEs2_09430</name>
</gene>
<feature type="region of interest" description="Disordered" evidence="5">
    <location>
        <begin position="1"/>
        <end position="60"/>
    </location>
</feature>
<comment type="function">
    <text evidence="3">Participates actively in the response to hyperosmotic and heat shock by preventing the aggregation of stress-denatured proteins, in association with DnaK and GrpE. It is the nucleotide exchange factor for DnaK and may function as a thermosensor. Unfolded proteins bind initially to DnaJ; upon interaction with the DnaJ-bound protein, DnaK hydrolyzes its bound ATP, resulting in the formation of a stable complex. GrpE releases ADP from DnaK; ATP binding to DnaK triggers the release of the substrate protein, thus completing the reaction cycle. Several rounds of ATP-dependent interactions between DnaJ, DnaK and GrpE are required for fully efficient folding.</text>
</comment>
<evidence type="ECO:0000313" key="6">
    <source>
        <dbReference type="EMBL" id="WNY28740.1"/>
    </source>
</evidence>
<dbReference type="Proteomes" id="UP001302662">
    <property type="component" value="Chromosome"/>
</dbReference>
<dbReference type="PANTHER" id="PTHR21237:SF23">
    <property type="entry name" value="GRPE PROTEIN HOMOLOG, MITOCHONDRIAL"/>
    <property type="match status" value="1"/>
</dbReference>
<name>A0AA96VAJ6_9EURY</name>
<dbReference type="PRINTS" id="PR00773">
    <property type="entry name" value="GRPEPROTEIN"/>
</dbReference>
<evidence type="ECO:0000256" key="4">
    <source>
        <dbReference type="RuleBase" id="RU004478"/>
    </source>
</evidence>
<proteinExistence type="inferred from homology"/>
<keyword evidence="2 3" id="KW-0143">Chaperone</keyword>
<evidence type="ECO:0000256" key="2">
    <source>
        <dbReference type="ARBA" id="ARBA00023186"/>
    </source>
</evidence>
<dbReference type="GO" id="GO:0005737">
    <property type="term" value="C:cytoplasm"/>
    <property type="evidence" value="ECO:0007669"/>
    <property type="project" value="UniProtKB-SubCell"/>
</dbReference>
<dbReference type="GeneID" id="85197408"/>
<evidence type="ECO:0000313" key="7">
    <source>
        <dbReference type="Proteomes" id="UP001302662"/>
    </source>
</evidence>
<dbReference type="RefSeq" id="WP_316558746.1">
    <property type="nucleotide sequence ID" value="NZ_CP131062.1"/>
</dbReference>
<dbReference type="GO" id="GO:0006457">
    <property type="term" value="P:protein folding"/>
    <property type="evidence" value="ECO:0007669"/>
    <property type="project" value="InterPro"/>
</dbReference>
<dbReference type="KEGG" id="mees:MmiEs2_09430"/>
<dbReference type="Pfam" id="PF01025">
    <property type="entry name" value="GrpE"/>
    <property type="match status" value="1"/>
</dbReference>
<evidence type="ECO:0000256" key="1">
    <source>
        <dbReference type="ARBA" id="ARBA00009054"/>
    </source>
</evidence>